<dbReference type="InterPro" id="IPR036259">
    <property type="entry name" value="MFS_trans_sf"/>
</dbReference>
<feature type="transmembrane region" description="Helical" evidence="6">
    <location>
        <begin position="75"/>
        <end position="104"/>
    </location>
</feature>
<feature type="transmembrane region" description="Helical" evidence="6">
    <location>
        <begin position="146"/>
        <end position="163"/>
    </location>
</feature>
<feature type="transmembrane region" description="Helical" evidence="6">
    <location>
        <begin position="234"/>
        <end position="255"/>
    </location>
</feature>
<organism evidence="8 9">
    <name type="scientific">Sporothrix bragantina</name>
    <dbReference type="NCBI Taxonomy" id="671064"/>
    <lineage>
        <taxon>Eukaryota</taxon>
        <taxon>Fungi</taxon>
        <taxon>Dikarya</taxon>
        <taxon>Ascomycota</taxon>
        <taxon>Pezizomycotina</taxon>
        <taxon>Sordariomycetes</taxon>
        <taxon>Sordariomycetidae</taxon>
        <taxon>Ophiostomatales</taxon>
        <taxon>Ophiostomataceae</taxon>
        <taxon>Sporothrix</taxon>
    </lineage>
</organism>
<dbReference type="SUPFAM" id="SSF103473">
    <property type="entry name" value="MFS general substrate transporter"/>
    <property type="match status" value="1"/>
</dbReference>
<feature type="transmembrane region" description="Helical" evidence="6">
    <location>
        <begin position="494"/>
        <end position="516"/>
    </location>
</feature>
<evidence type="ECO:0000256" key="2">
    <source>
        <dbReference type="ARBA" id="ARBA00022692"/>
    </source>
</evidence>
<evidence type="ECO:0000256" key="3">
    <source>
        <dbReference type="ARBA" id="ARBA00022989"/>
    </source>
</evidence>
<feature type="transmembrane region" description="Helical" evidence="6">
    <location>
        <begin position="431"/>
        <end position="450"/>
    </location>
</feature>
<feature type="transmembrane region" description="Helical" evidence="6">
    <location>
        <begin position="345"/>
        <end position="368"/>
    </location>
</feature>
<feature type="domain" description="Major facilitator superfamily (MFS) profile" evidence="7">
    <location>
        <begin position="74"/>
        <end position="552"/>
    </location>
</feature>
<evidence type="ECO:0000313" key="9">
    <source>
        <dbReference type="Proteomes" id="UP001642406"/>
    </source>
</evidence>
<evidence type="ECO:0000256" key="4">
    <source>
        <dbReference type="ARBA" id="ARBA00023136"/>
    </source>
</evidence>
<keyword evidence="3 6" id="KW-1133">Transmembrane helix</keyword>
<evidence type="ECO:0000256" key="6">
    <source>
        <dbReference type="SAM" id="Phobius"/>
    </source>
</evidence>
<evidence type="ECO:0000313" key="8">
    <source>
        <dbReference type="EMBL" id="CAK7219763.1"/>
    </source>
</evidence>
<dbReference type="EMBL" id="CAWUHC010000028">
    <property type="protein sequence ID" value="CAK7219763.1"/>
    <property type="molecule type" value="Genomic_DNA"/>
</dbReference>
<comment type="caution">
    <text evidence="8">The sequence shown here is derived from an EMBL/GenBank/DDBJ whole genome shotgun (WGS) entry which is preliminary data.</text>
</comment>
<dbReference type="InterPro" id="IPR020846">
    <property type="entry name" value="MFS_dom"/>
</dbReference>
<gene>
    <name evidence="8" type="ORF">SBRCBS47491_003960</name>
</gene>
<proteinExistence type="predicted"/>
<dbReference type="PROSITE" id="PS50850">
    <property type="entry name" value="MFS"/>
    <property type="match status" value="1"/>
</dbReference>
<dbReference type="InterPro" id="IPR011701">
    <property type="entry name" value="MFS"/>
</dbReference>
<keyword evidence="9" id="KW-1185">Reference proteome</keyword>
<evidence type="ECO:0000256" key="5">
    <source>
        <dbReference type="SAM" id="MobiDB-lite"/>
    </source>
</evidence>
<comment type="subcellular location">
    <subcellularLocation>
        <location evidence="1">Membrane</location>
        <topology evidence="1">Multi-pass membrane protein</topology>
    </subcellularLocation>
</comment>
<dbReference type="PANTHER" id="PTHR23502:SF139">
    <property type="entry name" value="MAJOR FACILITATOR SUPERFAMILY (MFS) PROFILE DOMAIN-CONTAINING PROTEIN-RELATED"/>
    <property type="match status" value="1"/>
</dbReference>
<evidence type="ECO:0000259" key="7">
    <source>
        <dbReference type="PROSITE" id="PS50850"/>
    </source>
</evidence>
<feature type="transmembrane region" description="Helical" evidence="6">
    <location>
        <begin position="116"/>
        <end position="139"/>
    </location>
</feature>
<dbReference type="PANTHER" id="PTHR23502">
    <property type="entry name" value="MAJOR FACILITATOR SUPERFAMILY"/>
    <property type="match status" value="1"/>
</dbReference>
<feature type="transmembrane region" description="Helical" evidence="6">
    <location>
        <begin position="388"/>
        <end position="410"/>
    </location>
</feature>
<feature type="compositionally biased region" description="Basic and acidic residues" evidence="5">
    <location>
        <begin position="16"/>
        <end position="27"/>
    </location>
</feature>
<feature type="region of interest" description="Disordered" evidence="5">
    <location>
        <begin position="1"/>
        <end position="40"/>
    </location>
</feature>
<accession>A0ABP0BJG0</accession>
<feature type="transmembrane region" description="Helical" evidence="6">
    <location>
        <begin position="522"/>
        <end position="546"/>
    </location>
</feature>
<dbReference type="Proteomes" id="UP001642406">
    <property type="component" value="Unassembled WGS sequence"/>
</dbReference>
<reference evidence="8 9" key="1">
    <citation type="submission" date="2024-01" db="EMBL/GenBank/DDBJ databases">
        <authorList>
            <person name="Allen C."/>
            <person name="Tagirdzhanova G."/>
        </authorList>
    </citation>
    <scope>NUCLEOTIDE SEQUENCE [LARGE SCALE GENOMIC DNA]</scope>
</reference>
<name>A0ABP0BJG0_9PEZI</name>
<sequence length="567" mass="62042">MSSPDEPARVVSRVSVRTDKVDIEQAEKSGMSTPPGHEHVEGNALLVDKQGQIRLLPIPSDDPNDPLNFTRWEKFGIIVCCCFYSLLSLSVSGGLGAIIGTFFAMYEPQGYSVEQITYLITVPSLAIGLGNFIILPLALAVGRRPVFLGSSLVLLATTIAAALQNSYEGHLAARIVQGLATGASESLLPLMLTEITFLHQRSLVFGLYWMMQSVFSNVLNMVSGYIVTNLGWRWYYWVFAITIGAGFCMVFFLGFETRYSRPATSVDGTIIMTDEFGVTHVLGDDEAQEYLDQQRALGNDLPRIAGQSSAEDFGPRTSYVQKIKPWSTPHAHPFRMIGLSWLRMVQCLTSPAIIYAILTSSITLGINIDESLTYGAVLSAYGWSSSSLGLINIGGIIGAIVAALYSAFIGDKFVIWMAKRNNGIHTPEHRLLVLVPPALYGFAMIFVYGWTAVGASSYWGTLVSYTIFQSTFVVVLIVSSSFAAEACAKHPGPALVIVVGSKNIISFGLTNTLTPLMNHGSYHYAFGVLAGIFGAVFVLGIPIYFFNPMWRRYIARMEKRWGVQTTD</sequence>
<feature type="transmembrane region" description="Helical" evidence="6">
    <location>
        <begin position="462"/>
        <end position="482"/>
    </location>
</feature>
<evidence type="ECO:0000256" key="1">
    <source>
        <dbReference type="ARBA" id="ARBA00004141"/>
    </source>
</evidence>
<keyword evidence="2 6" id="KW-0812">Transmembrane</keyword>
<dbReference type="Pfam" id="PF07690">
    <property type="entry name" value="MFS_1"/>
    <property type="match status" value="1"/>
</dbReference>
<dbReference type="Gene3D" id="1.20.1250.20">
    <property type="entry name" value="MFS general substrate transporter like domains"/>
    <property type="match status" value="1"/>
</dbReference>
<keyword evidence="4 6" id="KW-0472">Membrane</keyword>
<protein>
    <recommendedName>
        <fullName evidence="7">Major facilitator superfamily (MFS) profile domain-containing protein</fullName>
    </recommendedName>
</protein>